<keyword evidence="2" id="KW-1185">Reference proteome</keyword>
<dbReference type="Proteomes" id="UP000031523">
    <property type="component" value="Chromosome"/>
</dbReference>
<gene>
    <name evidence="1" type="ORF">SLNWT_2688</name>
</gene>
<organism evidence="1 2">
    <name type="scientific">Streptomyces albus (strain ATCC 21838 / DSM 41398 / FERM P-419 / JCM 4703 / NBRC 107858)</name>
    <dbReference type="NCBI Taxonomy" id="1081613"/>
    <lineage>
        <taxon>Bacteria</taxon>
        <taxon>Bacillati</taxon>
        <taxon>Actinomycetota</taxon>
        <taxon>Actinomycetes</taxon>
        <taxon>Kitasatosporales</taxon>
        <taxon>Streptomycetaceae</taxon>
        <taxon>Streptomyces</taxon>
    </lineage>
</organism>
<sequence>MTEILWGVVEWWSRGSSGVVRACGAGQVQVTGRKPERRPY</sequence>
<name>A0A0B5EN79_STRA4</name>
<dbReference type="EMBL" id="CP010519">
    <property type="protein sequence ID" value="AJE83064.1"/>
    <property type="molecule type" value="Genomic_DNA"/>
</dbReference>
<evidence type="ECO:0000313" key="1">
    <source>
        <dbReference type="EMBL" id="AJE83064.1"/>
    </source>
</evidence>
<dbReference type="AlphaFoldDB" id="A0A0B5EN79"/>
<dbReference type="KEGG" id="sals:SLNWT_2688"/>
<evidence type="ECO:0000313" key="2">
    <source>
        <dbReference type="Proteomes" id="UP000031523"/>
    </source>
</evidence>
<protein>
    <submittedName>
        <fullName evidence="1">Uncharacterized protein</fullName>
    </submittedName>
</protein>
<accession>A0A0B5EN79</accession>
<reference evidence="1 2" key="1">
    <citation type="submission" date="2015-01" db="EMBL/GenBank/DDBJ databases">
        <title>Enhanced salinomycin production by adjusting the supply of polyketide extender units in Streptomyce albus DSM 41398.</title>
        <authorList>
            <person name="Lu C."/>
        </authorList>
    </citation>
    <scope>NUCLEOTIDE SEQUENCE [LARGE SCALE GENOMIC DNA]</scope>
    <source>
        <strain evidence="2">ATCC 21838 / DSM 41398 / FERM P-419 / JCM 4703 / NBRC 107858</strain>
    </source>
</reference>
<proteinExistence type="predicted"/>